<comment type="caution">
    <text evidence="1">The sequence shown here is derived from an EMBL/GenBank/DDBJ whole genome shotgun (WGS) entry which is preliminary data.</text>
</comment>
<protein>
    <submittedName>
        <fullName evidence="1">Uncharacterized protein</fullName>
    </submittedName>
</protein>
<dbReference type="InterPro" id="IPR005024">
    <property type="entry name" value="Snf7_fam"/>
</dbReference>
<gene>
    <name evidence="1" type="ORF">HK099_005177</name>
</gene>
<dbReference type="GO" id="GO:0006900">
    <property type="term" value="P:vesicle budding from membrane"/>
    <property type="evidence" value="ECO:0007669"/>
    <property type="project" value="TreeGrafter"/>
</dbReference>
<dbReference type="EMBL" id="JADGJW010000393">
    <property type="protein sequence ID" value="KAJ3218163.1"/>
    <property type="molecule type" value="Genomic_DNA"/>
</dbReference>
<evidence type="ECO:0000313" key="2">
    <source>
        <dbReference type="Proteomes" id="UP001211065"/>
    </source>
</evidence>
<dbReference type="GO" id="GO:0005771">
    <property type="term" value="C:multivesicular body"/>
    <property type="evidence" value="ECO:0007669"/>
    <property type="project" value="TreeGrafter"/>
</dbReference>
<reference evidence="1" key="1">
    <citation type="submission" date="2020-05" db="EMBL/GenBank/DDBJ databases">
        <title>Phylogenomic resolution of chytrid fungi.</title>
        <authorList>
            <person name="Stajich J.E."/>
            <person name="Amses K."/>
            <person name="Simmons R."/>
            <person name="Seto K."/>
            <person name="Myers J."/>
            <person name="Bonds A."/>
            <person name="Quandt C.A."/>
            <person name="Barry K."/>
            <person name="Liu P."/>
            <person name="Grigoriev I."/>
            <person name="Longcore J.E."/>
            <person name="James T.Y."/>
        </authorList>
    </citation>
    <scope>NUCLEOTIDE SEQUENCE</scope>
    <source>
        <strain evidence="1">JEL0476</strain>
    </source>
</reference>
<dbReference type="AlphaFoldDB" id="A0AAD5XXR7"/>
<organism evidence="1 2">
    <name type="scientific">Clydaea vesicula</name>
    <dbReference type="NCBI Taxonomy" id="447962"/>
    <lineage>
        <taxon>Eukaryota</taxon>
        <taxon>Fungi</taxon>
        <taxon>Fungi incertae sedis</taxon>
        <taxon>Chytridiomycota</taxon>
        <taxon>Chytridiomycota incertae sedis</taxon>
        <taxon>Chytridiomycetes</taxon>
        <taxon>Lobulomycetales</taxon>
        <taxon>Lobulomycetaceae</taxon>
        <taxon>Clydaea</taxon>
    </lineage>
</organism>
<name>A0AAD5XXR7_9FUNG</name>
<keyword evidence="2" id="KW-1185">Reference proteome</keyword>
<dbReference type="PANTHER" id="PTHR22761">
    <property type="entry name" value="CHARGED MULTIVESICULAR BODY PROTEIN"/>
    <property type="match status" value="1"/>
</dbReference>
<sequence length="213" mass="25128">MNLFWYLLNAFGYTNTENDFKVTPNSAILKLKHQTNSLSKREAYLEAKIATECAKLKQKSIRKFDFENSLRKRKMLEVQLDSTLNLKFELEKQIILLENSIYCKNILNCLKLSSNVLENLNKASNLENFENVLSNLESQNQLSHQITESVLSKISEKNFDELEFERELDTMIRKTDYEKVETFPEDFTELCFFKETVHDEETELRKLKESMIV</sequence>
<accession>A0AAD5XXR7</accession>
<proteinExistence type="predicted"/>
<dbReference type="Proteomes" id="UP001211065">
    <property type="component" value="Unassembled WGS sequence"/>
</dbReference>
<dbReference type="GO" id="GO:0032511">
    <property type="term" value="P:late endosome to vacuole transport via multivesicular body sorting pathway"/>
    <property type="evidence" value="ECO:0007669"/>
    <property type="project" value="TreeGrafter"/>
</dbReference>
<evidence type="ECO:0000313" key="1">
    <source>
        <dbReference type="EMBL" id="KAJ3218163.1"/>
    </source>
</evidence>
<dbReference type="Gene3D" id="1.10.287.1060">
    <property type="entry name" value="ESAT-6-like"/>
    <property type="match status" value="1"/>
</dbReference>
<dbReference type="Pfam" id="PF03357">
    <property type="entry name" value="Snf7"/>
    <property type="match status" value="1"/>
</dbReference>